<dbReference type="PANTHER" id="PTHR37947">
    <property type="entry name" value="BLL2462 PROTEIN"/>
    <property type="match status" value="1"/>
</dbReference>
<dbReference type="Gene3D" id="3.40.50.410">
    <property type="entry name" value="von Willebrand factor, type A domain"/>
    <property type="match status" value="1"/>
</dbReference>
<accession>A0ABV2TVE6</accession>
<dbReference type="Proteomes" id="UP001549773">
    <property type="component" value="Unassembled WGS sequence"/>
</dbReference>
<dbReference type="RefSeq" id="WP_354618060.1">
    <property type="nucleotide sequence ID" value="NZ_JBEWYP010000003.1"/>
</dbReference>
<keyword evidence="1" id="KW-1133">Transmembrane helix</keyword>
<sequence>MQTSSVLLILLAVLFAFGIVLIQYFYKTKGSRKLKVFLSLLRFLAIFGVLLLLINPKFTKTEYEIEKSNLVVLVDNSTSLKEINKNANIDSLLNKIAKNEDVLDLFNLETFSFGNGLEALDSLSFTKKSTNIANALNSINTLFDSSNTAVIMISDGNQTVGVDYEFYGSPNKIAVYPVVVGDTATYDDIRISQVNANKYAFLKNKFPLETYVAYEGEGSINTVVRIMIDGKVVATETVNLSKTDNSKRINSLLEAKTVGVKEIKITASPLKNEKNIVNNQREIALEVIDEKTNVAIISDILHPDIGALKKAIESNEQRRVTLFKPGTDVTKLDDIDLFILYQPISSFKPIYDFVRTKEAQIFTVTGSKTDWRFLNSVQNSFEKNTYNQTEEIFPVLNPNFSIFNNSEFSISNFPPLESDLGEILITKSHETVLDQRIKGVEVGEPLLAVITDGTRKEAVLFGENIWKWRMQSFRNDQNFNNFDELMGKLVFYLATNKAKERLTLDYNTIFSGAGDAKIKASYFNKTYVFDSNASLTITIKRLSDNAVREIPMLLKNGYYEADLENFTSGSYEFKVSVQNENISKSGGFKILDFDVEKQFSSSNYLKMGRLAQNTGGRLFYPEKTDNLIAELINDKRYLPTQIGRQNVVSLVDFRILLAIIIAALSAEWFLRKYNGLS</sequence>
<keyword evidence="3" id="KW-1185">Reference proteome</keyword>
<dbReference type="PANTHER" id="PTHR37947:SF1">
    <property type="entry name" value="BLL2462 PROTEIN"/>
    <property type="match status" value="1"/>
</dbReference>
<name>A0ABV2TVE6_9FLAO</name>
<organism evidence="2 3">
    <name type="scientific">Sediminicola luteus</name>
    <dbReference type="NCBI Taxonomy" id="319238"/>
    <lineage>
        <taxon>Bacteria</taxon>
        <taxon>Pseudomonadati</taxon>
        <taxon>Bacteroidota</taxon>
        <taxon>Flavobacteriia</taxon>
        <taxon>Flavobacteriales</taxon>
        <taxon>Flavobacteriaceae</taxon>
        <taxon>Sediminicola</taxon>
    </lineage>
</organism>
<evidence type="ECO:0000313" key="2">
    <source>
        <dbReference type="EMBL" id="MET7029236.1"/>
    </source>
</evidence>
<dbReference type="SUPFAM" id="SSF53300">
    <property type="entry name" value="vWA-like"/>
    <property type="match status" value="1"/>
</dbReference>
<comment type="caution">
    <text evidence="2">The sequence shown here is derived from an EMBL/GenBank/DDBJ whole genome shotgun (WGS) entry which is preliminary data.</text>
</comment>
<gene>
    <name evidence="2" type="ORF">ABXZ32_07505</name>
</gene>
<feature type="transmembrane region" description="Helical" evidence="1">
    <location>
        <begin position="36"/>
        <end position="54"/>
    </location>
</feature>
<keyword evidence="1" id="KW-0812">Transmembrane</keyword>
<proteinExistence type="predicted"/>
<keyword evidence="1" id="KW-0472">Membrane</keyword>
<feature type="transmembrane region" description="Helical" evidence="1">
    <location>
        <begin position="6"/>
        <end position="24"/>
    </location>
</feature>
<dbReference type="InterPro" id="IPR036465">
    <property type="entry name" value="vWFA_dom_sf"/>
</dbReference>
<evidence type="ECO:0000256" key="1">
    <source>
        <dbReference type="SAM" id="Phobius"/>
    </source>
</evidence>
<evidence type="ECO:0000313" key="3">
    <source>
        <dbReference type="Proteomes" id="UP001549773"/>
    </source>
</evidence>
<dbReference type="EMBL" id="JBEWYP010000003">
    <property type="protein sequence ID" value="MET7029236.1"/>
    <property type="molecule type" value="Genomic_DNA"/>
</dbReference>
<protein>
    <submittedName>
        <fullName evidence="2">VWA domain-containing protein</fullName>
    </submittedName>
</protein>
<reference evidence="2 3" key="1">
    <citation type="submission" date="2024-07" db="EMBL/GenBank/DDBJ databases">
        <title>The genome sequence of type strain Sediminicola luteus GDMCC 1.2596T.</title>
        <authorList>
            <person name="Liu Y."/>
        </authorList>
    </citation>
    <scope>NUCLEOTIDE SEQUENCE [LARGE SCALE GENOMIC DNA]</scope>
    <source>
        <strain evidence="2 3">GDMCC 1.2596</strain>
    </source>
</reference>